<dbReference type="Pfam" id="PF00642">
    <property type="entry name" value="zf-CCCH"/>
    <property type="match status" value="5"/>
</dbReference>
<feature type="domain" description="C3H1-type" evidence="8">
    <location>
        <begin position="380"/>
        <end position="408"/>
    </location>
</feature>
<dbReference type="AlphaFoldDB" id="A0A176VZ11"/>
<feature type="compositionally biased region" description="Polar residues" evidence="7">
    <location>
        <begin position="757"/>
        <end position="773"/>
    </location>
</feature>
<dbReference type="PANTHER" id="PTHR12506:SF50">
    <property type="entry name" value="ZINC FINGER CCCH DOMAIN-CONTAINING PROTEIN 26"/>
    <property type="match status" value="1"/>
</dbReference>
<feature type="zinc finger region" description="C3H1-type" evidence="6">
    <location>
        <begin position="595"/>
        <end position="623"/>
    </location>
</feature>
<dbReference type="InterPro" id="IPR000571">
    <property type="entry name" value="Znf_CCCH"/>
</dbReference>
<evidence type="ECO:0000256" key="7">
    <source>
        <dbReference type="SAM" id="MobiDB-lite"/>
    </source>
</evidence>
<keyword evidence="10" id="KW-1185">Reference proteome</keyword>
<keyword evidence="4 6" id="KW-0862">Zinc</keyword>
<keyword evidence="2" id="KW-0677">Repeat</keyword>
<dbReference type="PANTHER" id="PTHR12506">
    <property type="entry name" value="PROTEIN PHOSPHATASE RELATED"/>
    <property type="match status" value="1"/>
</dbReference>
<dbReference type="GO" id="GO:0003729">
    <property type="term" value="F:mRNA binding"/>
    <property type="evidence" value="ECO:0007669"/>
    <property type="project" value="UniProtKB-ARBA"/>
</dbReference>
<feature type="zinc finger region" description="C3H1-type" evidence="6">
    <location>
        <begin position="380"/>
        <end position="408"/>
    </location>
</feature>
<gene>
    <name evidence="9" type="ORF">AXG93_3217s1430</name>
</gene>
<feature type="compositionally biased region" description="Polar residues" evidence="7">
    <location>
        <begin position="741"/>
        <end position="750"/>
    </location>
</feature>
<dbReference type="InterPro" id="IPR050974">
    <property type="entry name" value="Plant_ZF_CCCH"/>
</dbReference>
<feature type="domain" description="C3H1-type" evidence="8">
    <location>
        <begin position="426"/>
        <end position="454"/>
    </location>
</feature>
<dbReference type="Proteomes" id="UP000077202">
    <property type="component" value="Unassembled WGS sequence"/>
</dbReference>
<feature type="region of interest" description="Disordered" evidence="7">
    <location>
        <begin position="684"/>
        <end position="782"/>
    </location>
</feature>
<dbReference type="FunFam" id="4.10.1000.10:FF:000028">
    <property type="entry name" value="Zinc finger nuclease 2"/>
    <property type="match status" value="1"/>
</dbReference>
<feature type="compositionally biased region" description="Basic and acidic residues" evidence="7">
    <location>
        <begin position="96"/>
        <end position="106"/>
    </location>
</feature>
<feature type="compositionally biased region" description="Basic and acidic residues" evidence="7">
    <location>
        <begin position="150"/>
        <end position="163"/>
    </location>
</feature>
<dbReference type="InterPro" id="IPR036855">
    <property type="entry name" value="Znf_CCCH_sf"/>
</dbReference>
<dbReference type="SUPFAM" id="SSF90229">
    <property type="entry name" value="CCCH zinc finger"/>
    <property type="match status" value="5"/>
</dbReference>
<feature type="compositionally biased region" description="Basic and acidic residues" evidence="7">
    <location>
        <begin position="71"/>
        <end position="82"/>
    </location>
</feature>
<evidence type="ECO:0000313" key="10">
    <source>
        <dbReference type="Proteomes" id="UP000077202"/>
    </source>
</evidence>
<feature type="compositionally biased region" description="Basic and acidic residues" evidence="7">
    <location>
        <begin position="119"/>
        <end position="143"/>
    </location>
</feature>
<protein>
    <recommendedName>
        <fullName evidence="8">C3H1-type domain-containing protein</fullName>
    </recommendedName>
</protein>
<dbReference type="GO" id="GO:0008270">
    <property type="term" value="F:zinc ion binding"/>
    <property type="evidence" value="ECO:0007669"/>
    <property type="project" value="UniProtKB-KW"/>
</dbReference>
<dbReference type="PROSITE" id="PS50103">
    <property type="entry name" value="ZF_C3H1"/>
    <property type="match status" value="5"/>
</dbReference>
<evidence type="ECO:0000256" key="1">
    <source>
        <dbReference type="ARBA" id="ARBA00022723"/>
    </source>
</evidence>
<feature type="zinc finger region" description="C3H1-type" evidence="6">
    <location>
        <begin position="426"/>
        <end position="454"/>
    </location>
</feature>
<evidence type="ECO:0000313" key="9">
    <source>
        <dbReference type="EMBL" id="OAE25126.1"/>
    </source>
</evidence>
<dbReference type="Gene3D" id="2.30.30.1190">
    <property type="match status" value="1"/>
</dbReference>
<evidence type="ECO:0000259" key="8">
    <source>
        <dbReference type="PROSITE" id="PS50103"/>
    </source>
</evidence>
<feature type="region of interest" description="Disordered" evidence="7">
    <location>
        <begin position="180"/>
        <end position="231"/>
    </location>
</feature>
<proteinExistence type="predicted"/>
<keyword evidence="1 6" id="KW-0479">Metal-binding</keyword>
<evidence type="ECO:0000256" key="3">
    <source>
        <dbReference type="ARBA" id="ARBA00022771"/>
    </source>
</evidence>
<evidence type="ECO:0000256" key="4">
    <source>
        <dbReference type="ARBA" id="ARBA00022833"/>
    </source>
</evidence>
<keyword evidence="5" id="KW-0238">DNA-binding</keyword>
<evidence type="ECO:0000256" key="6">
    <source>
        <dbReference type="PROSITE-ProRule" id="PRU00723"/>
    </source>
</evidence>
<feature type="compositionally biased region" description="Low complexity" evidence="7">
    <location>
        <begin position="213"/>
        <end position="227"/>
    </location>
</feature>
<evidence type="ECO:0000256" key="5">
    <source>
        <dbReference type="ARBA" id="ARBA00023125"/>
    </source>
</evidence>
<feature type="compositionally biased region" description="Low complexity" evidence="7">
    <location>
        <begin position="692"/>
        <end position="708"/>
    </location>
</feature>
<evidence type="ECO:0000256" key="2">
    <source>
        <dbReference type="ARBA" id="ARBA00022737"/>
    </source>
</evidence>
<accession>A0A176VZ11</accession>
<feature type="compositionally biased region" description="Acidic residues" evidence="7">
    <location>
        <begin position="180"/>
        <end position="193"/>
    </location>
</feature>
<feature type="region of interest" description="Disordered" evidence="7">
    <location>
        <begin position="68"/>
        <end position="163"/>
    </location>
</feature>
<keyword evidence="3 6" id="KW-0863">Zinc-finger</keyword>
<name>A0A176VZ11_MARPO</name>
<feature type="domain" description="C3H1-type" evidence="8">
    <location>
        <begin position="641"/>
        <end position="669"/>
    </location>
</feature>
<dbReference type="Gene3D" id="4.10.1000.10">
    <property type="entry name" value="Zinc finger, CCCH-type"/>
    <property type="match status" value="2"/>
</dbReference>
<feature type="zinc finger region" description="C3H1-type" evidence="6">
    <location>
        <begin position="335"/>
        <end position="363"/>
    </location>
</feature>
<dbReference type="GO" id="GO:0003677">
    <property type="term" value="F:DNA binding"/>
    <property type="evidence" value="ECO:0007669"/>
    <property type="project" value="UniProtKB-KW"/>
</dbReference>
<organism evidence="9 10">
    <name type="scientific">Marchantia polymorpha subsp. ruderalis</name>
    <dbReference type="NCBI Taxonomy" id="1480154"/>
    <lineage>
        <taxon>Eukaryota</taxon>
        <taxon>Viridiplantae</taxon>
        <taxon>Streptophyta</taxon>
        <taxon>Embryophyta</taxon>
        <taxon>Marchantiophyta</taxon>
        <taxon>Marchantiopsida</taxon>
        <taxon>Marchantiidae</taxon>
        <taxon>Marchantiales</taxon>
        <taxon>Marchantiaceae</taxon>
        <taxon>Marchantia</taxon>
    </lineage>
</organism>
<dbReference type="SMART" id="SM00356">
    <property type="entry name" value="ZnF_C3H1"/>
    <property type="match status" value="5"/>
</dbReference>
<feature type="zinc finger region" description="C3H1-type" evidence="6">
    <location>
        <begin position="641"/>
        <end position="669"/>
    </location>
</feature>
<dbReference type="EMBL" id="LVLJ01002403">
    <property type="protein sequence ID" value="OAE25126.1"/>
    <property type="molecule type" value="Genomic_DNA"/>
</dbReference>
<feature type="domain" description="C3H1-type" evidence="8">
    <location>
        <begin position="595"/>
        <end position="623"/>
    </location>
</feature>
<reference evidence="9" key="1">
    <citation type="submission" date="2016-03" db="EMBL/GenBank/DDBJ databases">
        <title>Mechanisms controlling the formation of the plant cell surface in tip-growing cells are functionally conserved among land plants.</title>
        <authorList>
            <person name="Honkanen S."/>
            <person name="Jones V.A."/>
            <person name="Morieri G."/>
            <person name="Champion C."/>
            <person name="Hetherington A.J."/>
            <person name="Kelly S."/>
            <person name="Saint-Marcoux D."/>
            <person name="Proust H."/>
            <person name="Prescott H."/>
            <person name="Dolan L."/>
        </authorList>
    </citation>
    <scope>NUCLEOTIDE SEQUENCE [LARGE SCALE GENOMIC DNA]</scope>
    <source>
        <tissue evidence="9">Whole gametophyte</tissue>
    </source>
</reference>
<feature type="compositionally biased region" description="Basic and acidic residues" evidence="7">
    <location>
        <begin position="194"/>
        <end position="204"/>
    </location>
</feature>
<sequence>MEPLLIATLAFSSSCWDKATVAHCCRRWRQTGLACTAGPRATGCCSRDGGVGGVGVARAGFFEQMPGSRTLIEKQASHDRTPRVRARGPPGPADLWLREGPGRKDFLATASAAAQQQSRRREREESEREREREEQKKGEEKKKSCSGLRWTDRRGAEQGSREVEQREIWRVLDHFLEEDSTLSDTTDDAEEVEVEVRGGDERRGAERRKGRGRSSSSSSSSSGSGAEQQEKKEHLLFGSLAYVWRSSSEEGSVLSGQGAPSSFAGLEGTVSDPNTGAVLSSLSRSEDWHLRHGAPSPASTAAETGLEEAVWQQMTGMTLQPQEGMEAPQGPYPERSGEPDCTYYMRTGLCGFGMSCRFNHPPNRKLAAAVARNKGEYPERLGQPECQYYLKTGTCKFGATCKYHHPRDKAGSTGRVQLNILGLPLRPGEKECAYYMRTGSCKYNVTCKFHHPQPATVGVVPMSGSSIYAAPGPSSPAPQPYQGLPTWPIARTPYMPSPRIQGPSNYGAMILPAQGLVGLPAGWSTYQGPVGPMASPEGQQHPIGTGFVYTQQSDPVSGGVHGTFPQFMPATTAMGLPALQPQQSLGSQKDNFPERPGQPECQYYMKTGDCKFGITCKYHHPKDRATPSPTCGLSPIGLPLRPGAQPCTFYTRYGICKFGPTCKFDHPLGGLPYSPSASSLTDMPVAPYPIGSSPTTLAPSSSSSETPQEAPPQPFVSSSSNEPAAVAEEPPGHNQSREGANDAPQSSGTTGPILAQAGQSLSMSGSSPGTGSANPADILGAS</sequence>
<feature type="domain" description="C3H1-type" evidence="8">
    <location>
        <begin position="335"/>
        <end position="363"/>
    </location>
</feature>
<comment type="caution">
    <text evidence="9">The sequence shown here is derived from an EMBL/GenBank/DDBJ whole genome shotgun (WGS) entry which is preliminary data.</text>
</comment>